<dbReference type="InterPro" id="IPR008900">
    <property type="entry name" value="Zot_N"/>
</dbReference>
<dbReference type="OrthoDB" id="8809170at2"/>
<dbReference type="Proteomes" id="UP000295531">
    <property type="component" value="Unassembled WGS sequence"/>
</dbReference>
<proteinExistence type="predicted"/>
<comment type="caution">
    <text evidence="2">The sequence shown here is derived from an EMBL/GenBank/DDBJ whole genome shotgun (WGS) entry which is preliminary data.</text>
</comment>
<gene>
    <name evidence="2" type="ORF">DEU29_101244</name>
</gene>
<feature type="domain" description="Zona occludens toxin N-terminal" evidence="1">
    <location>
        <begin position="140"/>
        <end position="271"/>
    </location>
</feature>
<name>A0A4R6PRW5_9GAMM</name>
<sequence>MLYLRTGLPGASKTLNTLKEICEDKATKGRDIFYNNIKLLLLDLNVVQSFQGFFYGYVLPSFDKKDREKYNKILLRVHGQGELISETDVPHLRVHFEQWLESGGAVNLFVDWCRRVYPSSKLVELEDYLKVVDTPGVDDIRQFKLDWKDFPDPTQWPHLPPHSIIVVDECQRWFPPRPVGAKVPNHVSQFETHRHKGLDIHLVTQDAKLLDSHVRRLVGRHIHFHNPLASKRISRMENDKAFDPADFHQRKNATKSVKKRDSSFYGLYWSADVHTHKRRFPKILLLLIPTIGFPIYTAYFLATMGEPDSNAEVLNNARTPQQKTVNVSSTTAEQSSESTTQAIKHFDALVSSSSPLAGFCDRVTYAGNEIIQSDGKVEQRFYLQCIRNVKSESDSDSDNGDDDSQATASRGYLLDSQFLAALGYELSVLRGMPVLKYENQVFVFPKL</sequence>
<dbReference type="Pfam" id="PF05707">
    <property type="entry name" value="Zot"/>
    <property type="match status" value="1"/>
</dbReference>
<keyword evidence="3" id="KW-1185">Reference proteome</keyword>
<dbReference type="Gene3D" id="3.40.50.300">
    <property type="entry name" value="P-loop containing nucleotide triphosphate hydrolases"/>
    <property type="match status" value="1"/>
</dbReference>
<organism evidence="2 3">
    <name type="scientific">Idiomarina aquatica</name>
    <dbReference type="NCBI Taxonomy" id="1327752"/>
    <lineage>
        <taxon>Bacteria</taxon>
        <taxon>Pseudomonadati</taxon>
        <taxon>Pseudomonadota</taxon>
        <taxon>Gammaproteobacteria</taxon>
        <taxon>Alteromonadales</taxon>
        <taxon>Idiomarinaceae</taxon>
        <taxon>Idiomarina</taxon>
    </lineage>
</organism>
<dbReference type="RefSeq" id="WP_133538376.1">
    <property type="nucleotide sequence ID" value="NZ_SNXI01000001.1"/>
</dbReference>
<reference evidence="2 3" key="1">
    <citation type="submission" date="2019-03" db="EMBL/GenBank/DDBJ databases">
        <title>Freshwater and sediment microbial communities from various areas in North America, analyzing microbe dynamics in response to fracking.</title>
        <authorList>
            <person name="Lamendella R."/>
        </authorList>
    </citation>
    <scope>NUCLEOTIDE SEQUENCE [LARGE SCALE GENOMIC DNA]</scope>
    <source>
        <strain evidence="2 3">18_TX</strain>
    </source>
</reference>
<protein>
    <submittedName>
        <fullName evidence="2">Zonular occludens toxin Zot</fullName>
    </submittedName>
</protein>
<accession>A0A4R6PRW5</accession>
<evidence type="ECO:0000259" key="1">
    <source>
        <dbReference type="Pfam" id="PF05707"/>
    </source>
</evidence>
<evidence type="ECO:0000313" key="3">
    <source>
        <dbReference type="Proteomes" id="UP000295531"/>
    </source>
</evidence>
<dbReference type="EMBL" id="SNXI01000001">
    <property type="protein sequence ID" value="TDP40694.1"/>
    <property type="molecule type" value="Genomic_DNA"/>
</dbReference>
<evidence type="ECO:0000313" key="2">
    <source>
        <dbReference type="EMBL" id="TDP40694.1"/>
    </source>
</evidence>
<dbReference type="InterPro" id="IPR027417">
    <property type="entry name" value="P-loop_NTPase"/>
</dbReference>
<dbReference type="AlphaFoldDB" id="A0A4R6PRW5"/>